<sequence length="329" mass="35298">MQASALSRARWAFALSLAVVAAAAAAAYAVNLGRYATYEIRSRQPVSGLIPGAPVEFHGVEVGEVREVRLTDAHNVRVLLAVRKDTPVSTATVATITGRGLATRGFTGYVLVSLEDGGGRAAPLAPSKGGGHPVIASAPPQTVSLDTTIGELSENVQRVTATLEGMLDRDTVASMKQSLAHLEQVTRTLAANNQRIESFLANAERASARMQPLLQSSDEVLRTMQTRILPQAQQTLVRLDDLSTSTRQRMGVILDHTERASTQLEPLLQSGNDTVRSLQLQLLPEAQRTLARMEHLSSTLDEAAIRIQRNPSVLWRGARPVPAGPGEAQ</sequence>
<dbReference type="RefSeq" id="WP_201692063.1">
    <property type="nucleotide sequence ID" value="NZ_JAEQND010000011.1"/>
</dbReference>
<gene>
    <name evidence="2" type="ORF">JI746_20170</name>
</gene>
<evidence type="ECO:0000259" key="1">
    <source>
        <dbReference type="Pfam" id="PF02470"/>
    </source>
</evidence>
<dbReference type="PANTHER" id="PTHR36698">
    <property type="entry name" value="BLL5892 PROTEIN"/>
    <property type="match status" value="1"/>
</dbReference>
<name>A0ABS1JV55_9BURK</name>
<evidence type="ECO:0000313" key="3">
    <source>
        <dbReference type="Proteomes" id="UP000622707"/>
    </source>
</evidence>
<comment type="caution">
    <text evidence="2">The sequence shown here is derived from an EMBL/GenBank/DDBJ whole genome shotgun (WGS) entry which is preliminary data.</text>
</comment>
<reference evidence="2 3" key="1">
    <citation type="journal article" date="2017" name="Int. J. Syst. Evol. Microbiol.">
        <title>Ramlibacter alkalitolerans sp. nov., alkali-tolerant bacterium isolated from soil of ginseng.</title>
        <authorList>
            <person name="Lee D.H."/>
            <person name="Cha C.J."/>
        </authorList>
    </citation>
    <scope>NUCLEOTIDE SEQUENCE [LARGE SCALE GENOMIC DNA]</scope>
    <source>
        <strain evidence="2 3">KACC 19305</strain>
    </source>
</reference>
<proteinExistence type="predicted"/>
<dbReference type="Proteomes" id="UP000622707">
    <property type="component" value="Unassembled WGS sequence"/>
</dbReference>
<protein>
    <submittedName>
        <fullName evidence="2">MCE family protein</fullName>
    </submittedName>
</protein>
<dbReference type="PANTHER" id="PTHR36698:SF2">
    <property type="entry name" value="MCE_MLAD DOMAIN-CONTAINING PROTEIN"/>
    <property type="match status" value="1"/>
</dbReference>
<feature type="domain" description="Mce/MlaD" evidence="1">
    <location>
        <begin position="38"/>
        <end position="102"/>
    </location>
</feature>
<evidence type="ECO:0000313" key="2">
    <source>
        <dbReference type="EMBL" id="MBL0427440.1"/>
    </source>
</evidence>
<accession>A0ABS1JV55</accession>
<dbReference type="InterPro" id="IPR003399">
    <property type="entry name" value="Mce/MlaD"/>
</dbReference>
<organism evidence="2 3">
    <name type="scientific">Ramlibacter alkalitolerans</name>
    <dbReference type="NCBI Taxonomy" id="2039631"/>
    <lineage>
        <taxon>Bacteria</taxon>
        <taxon>Pseudomonadati</taxon>
        <taxon>Pseudomonadota</taxon>
        <taxon>Betaproteobacteria</taxon>
        <taxon>Burkholderiales</taxon>
        <taxon>Comamonadaceae</taxon>
        <taxon>Ramlibacter</taxon>
    </lineage>
</organism>
<keyword evidence="3" id="KW-1185">Reference proteome</keyword>
<dbReference type="Pfam" id="PF02470">
    <property type="entry name" value="MlaD"/>
    <property type="match status" value="1"/>
</dbReference>
<dbReference type="EMBL" id="JAEQND010000011">
    <property type="protein sequence ID" value="MBL0427440.1"/>
    <property type="molecule type" value="Genomic_DNA"/>
</dbReference>